<dbReference type="eggNOG" id="ENOG502RMSJ">
    <property type="taxonomic scope" value="Eukaryota"/>
</dbReference>
<evidence type="ECO:0000313" key="2">
    <source>
        <dbReference type="Proteomes" id="UP000001628"/>
    </source>
</evidence>
<dbReference type="AlphaFoldDB" id="C1GBP0"/>
<name>C1GBP0_PARBD</name>
<organism evidence="1 2">
    <name type="scientific">Paracoccidioides brasiliensis (strain Pb18)</name>
    <dbReference type="NCBI Taxonomy" id="502780"/>
    <lineage>
        <taxon>Eukaryota</taxon>
        <taxon>Fungi</taxon>
        <taxon>Dikarya</taxon>
        <taxon>Ascomycota</taxon>
        <taxon>Pezizomycotina</taxon>
        <taxon>Eurotiomycetes</taxon>
        <taxon>Eurotiomycetidae</taxon>
        <taxon>Onygenales</taxon>
        <taxon>Ajellomycetaceae</taxon>
        <taxon>Paracoccidioides</taxon>
    </lineage>
</organism>
<sequence>MGQRGQGLWPGELGLGARALGLITPNWHTAESLLSPPLIPEDEGPSRRTVISWKGPLGRWMVDPDGWAAHETRRARKVCIYSMCLLPRCLFAG</sequence>
<dbReference type="EMBL" id="KN275961">
    <property type="protein sequence ID" value="EEH48962.2"/>
    <property type="molecule type" value="Genomic_DNA"/>
</dbReference>
<dbReference type="VEuPathDB" id="FungiDB:PADG_05041"/>
<reference evidence="1 2" key="1">
    <citation type="journal article" date="2011" name="PLoS Genet.">
        <title>Comparative genomic analysis of human fungal pathogens causing paracoccidioidomycosis.</title>
        <authorList>
            <person name="Desjardins C.A."/>
            <person name="Champion M.D."/>
            <person name="Holder J.W."/>
            <person name="Muszewska A."/>
            <person name="Goldberg J."/>
            <person name="Bailao A.M."/>
            <person name="Brigido M.M."/>
            <person name="Ferreira M.E."/>
            <person name="Garcia A.M."/>
            <person name="Grynberg M."/>
            <person name="Gujja S."/>
            <person name="Heiman D.I."/>
            <person name="Henn M.R."/>
            <person name="Kodira C.D."/>
            <person name="Leon-Narvaez H."/>
            <person name="Longo L.V."/>
            <person name="Ma L.J."/>
            <person name="Malavazi I."/>
            <person name="Matsuo A.L."/>
            <person name="Morais F.V."/>
            <person name="Pereira M."/>
            <person name="Rodriguez-Brito S."/>
            <person name="Sakthikumar S."/>
            <person name="Salem-Izacc S.M."/>
            <person name="Sykes S.M."/>
            <person name="Teixeira M.M."/>
            <person name="Vallejo M.C."/>
            <person name="Walter M.E."/>
            <person name="Yandava C."/>
            <person name="Young S."/>
            <person name="Zeng Q."/>
            <person name="Zucker J."/>
            <person name="Felipe M.S."/>
            <person name="Goldman G.H."/>
            <person name="Haas B.J."/>
            <person name="McEwen J.G."/>
            <person name="Nino-Vega G."/>
            <person name="Puccia R."/>
            <person name="San-Blas G."/>
            <person name="Soares C.M."/>
            <person name="Birren B.W."/>
            <person name="Cuomo C.A."/>
        </authorList>
    </citation>
    <scope>NUCLEOTIDE SEQUENCE [LARGE SCALE GENOMIC DNA]</scope>
    <source>
        <strain evidence="1 2">Pb18</strain>
    </source>
</reference>
<accession>C1GBP0</accession>
<dbReference type="Proteomes" id="UP000001628">
    <property type="component" value="Unassembled WGS sequence"/>
</dbReference>
<protein>
    <submittedName>
        <fullName evidence="1">Uncharacterized protein</fullName>
    </submittedName>
</protein>
<dbReference type="KEGG" id="pbn:PADG_05041"/>
<proteinExistence type="predicted"/>
<dbReference type="GeneID" id="22584042"/>
<dbReference type="HOGENOM" id="CLU_186271_0_0_1"/>
<dbReference type="RefSeq" id="XP_010760247.1">
    <property type="nucleotide sequence ID" value="XM_010761945.1"/>
</dbReference>
<keyword evidence="2" id="KW-1185">Reference proteome</keyword>
<evidence type="ECO:0000313" key="1">
    <source>
        <dbReference type="EMBL" id="EEH48962.2"/>
    </source>
</evidence>
<dbReference type="InParanoid" id="C1GBP0"/>
<gene>
    <name evidence="1" type="ORF">PADG_05041</name>
</gene>